<organism evidence="1 2">
    <name type="scientific">Clostridium saccharobutylicum</name>
    <dbReference type="NCBI Taxonomy" id="169679"/>
    <lineage>
        <taxon>Bacteria</taxon>
        <taxon>Bacillati</taxon>
        <taxon>Bacillota</taxon>
        <taxon>Clostridia</taxon>
        <taxon>Eubacteriales</taxon>
        <taxon>Clostridiaceae</taxon>
        <taxon>Clostridium</taxon>
    </lineage>
</organism>
<protein>
    <submittedName>
        <fullName evidence="1">Uncharacterized protein</fullName>
    </submittedName>
</protein>
<dbReference type="AlphaFoldDB" id="A0A1S8NC47"/>
<proteinExistence type="predicted"/>
<dbReference type="Proteomes" id="UP000191154">
    <property type="component" value="Unassembled WGS sequence"/>
</dbReference>
<sequence length="29" mass="3434">MDKKQIKEIINENITLTEDNIKLGYENII</sequence>
<gene>
    <name evidence="1" type="ORF">CLOSAC_20440</name>
</gene>
<evidence type="ECO:0000313" key="1">
    <source>
        <dbReference type="EMBL" id="OOM13958.1"/>
    </source>
</evidence>
<name>A0A1S8NC47_CLOSA</name>
<reference evidence="1 2" key="1">
    <citation type="submission" date="2016-05" db="EMBL/GenBank/DDBJ databases">
        <title>Microbial solvent formation.</title>
        <authorList>
            <person name="Poehlein A."/>
            <person name="Montoya Solano J.D."/>
            <person name="Flitsch S."/>
            <person name="Krabben P."/>
            <person name="Duerre P."/>
            <person name="Daniel R."/>
        </authorList>
    </citation>
    <scope>NUCLEOTIDE SEQUENCE [LARGE SCALE GENOMIC DNA]</scope>
    <source>
        <strain evidence="1 2">L1-8</strain>
    </source>
</reference>
<comment type="caution">
    <text evidence="1">The sequence shown here is derived from an EMBL/GenBank/DDBJ whole genome shotgun (WGS) entry which is preliminary data.</text>
</comment>
<evidence type="ECO:0000313" key="2">
    <source>
        <dbReference type="Proteomes" id="UP000191154"/>
    </source>
</evidence>
<accession>A0A1S8NC47</accession>
<dbReference type="EMBL" id="LZYZ01000003">
    <property type="protein sequence ID" value="OOM13958.1"/>
    <property type="molecule type" value="Genomic_DNA"/>
</dbReference>